<evidence type="ECO:0000256" key="7">
    <source>
        <dbReference type="ARBA" id="ARBA00022645"/>
    </source>
</evidence>
<dbReference type="SUPFAM" id="SSF53187">
    <property type="entry name" value="Zn-dependent exopeptidases"/>
    <property type="match status" value="1"/>
</dbReference>
<keyword evidence="6" id="KW-0964">Secreted</keyword>
<evidence type="ECO:0000256" key="9">
    <source>
        <dbReference type="ARBA" id="ARBA00022723"/>
    </source>
</evidence>
<gene>
    <name evidence="22" type="ORF">ACFFGY_02810</name>
</gene>
<evidence type="ECO:0000256" key="18">
    <source>
        <dbReference type="ARBA" id="ARBA00023228"/>
    </source>
</evidence>
<keyword evidence="15" id="KW-0482">Metalloprotease</keyword>
<keyword evidence="13" id="KW-0862">Zinc</keyword>
<reference evidence="22 23" key="1">
    <citation type="submission" date="2024-09" db="EMBL/GenBank/DDBJ databases">
        <authorList>
            <person name="Sun Q."/>
            <person name="Mori K."/>
        </authorList>
    </citation>
    <scope>NUCLEOTIDE SEQUENCE [LARGE SCALE GENOMIC DNA]</scope>
    <source>
        <strain evidence="22 23">TBRC 5777</strain>
    </source>
</reference>
<evidence type="ECO:0000256" key="2">
    <source>
        <dbReference type="ARBA" id="ARBA00004371"/>
    </source>
</evidence>
<evidence type="ECO:0000256" key="12">
    <source>
        <dbReference type="ARBA" id="ARBA00022824"/>
    </source>
</evidence>
<evidence type="ECO:0000259" key="21">
    <source>
        <dbReference type="Pfam" id="PF04389"/>
    </source>
</evidence>
<dbReference type="Gene3D" id="3.40.630.10">
    <property type="entry name" value="Zn peptidases"/>
    <property type="match status" value="1"/>
</dbReference>
<keyword evidence="12" id="KW-0256">Endoplasmic reticulum</keyword>
<dbReference type="Proteomes" id="UP001589865">
    <property type="component" value="Unassembled WGS sequence"/>
</dbReference>
<dbReference type="Gene3D" id="3.50.30.30">
    <property type="match status" value="1"/>
</dbReference>
<evidence type="ECO:0000256" key="17">
    <source>
        <dbReference type="ARBA" id="ARBA00023180"/>
    </source>
</evidence>
<dbReference type="Pfam" id="PF04389">
    <property type="entry name" value="Peptidase_M28"/>
    <property type="match status" value="1"/>
</dbReference>
<evidence type="ECO:0000256" key="16">
    <source>
        <dbReference type="ARBA" id="ARBA00023145"/>
    </source>
</evidence>
<evidence type="ECO:0000256" key="6">
    <source>
        <dbReference type="ARBA" id="ARBA00022525"/>
    </source>
</evidence>
<evidence type="ECO:0000256" key="5">
    <source>
        <dbReference type="ARBA" id="ARBA00014116"/>
    </source>
</evidence>
<evidence type="ECO:0000256" key="15">
    <source>
        <dbReference type="ARBA" id="ARBA00023049"/>
    </source>
</evidence>
<dbReference type="EMBL" id="JBHLUN010000002">
    <property type="protein sequence ID" value="MFC0407162.1"/>
    <property type="molecule type" value="Genomic_DNA"/>
</dbReference>
<comment type="caution">
    <text evidence="22">The sequence shown here is derived from an EMBL/GenBank/DDBJ whole genome shotgun (WGS) entry which is preliminary data.</text>
</comment>
<evidence type="ECO:0000256" key="19">
    <source>
        <dbReference type="ARBA" id="ARBA00025833"/>
    </source>
</evidence>
<keyword evidence="8" id="KW-0645">Protease</keyword>
<accession>A0ABV6JPC6</accession>
<organism evidence="22 23">
    <name type="scientific">Roseomonas elaeocarpi</name>
    <dbReference type="NCBI Taxonomy" id="907779"/>
    <lineage>
        <taxon>Bacteria</taxon>
        <taxon>Pseudomonadati</taxon>
        <taxon>Pseudomonadota</taxon>
        <taxon>Alphaproteobacteria</taxon>
        <taxon>Acetobacterales</taxon>
        <taxon>Roseomonadaceae</taxon>
        <taxon>Roseomonas</taxon>
    </lineage>
</organism>
<comment type="subcellular location">
    <subcellularLocation>
        <location evidence="1">Endoplasmic reticulum</location>
    </subcellularLocation>
    <subcellularLocation>
        <location evidence="3">Golgi apparatus</location>
    </subcellularLocation>
    <subcellularLocation>
        <location evidence="2">Lysosome</location>
    </subcellularLocation>
    <subcellularLocation>
        <location evidence="4">Secreted</location>
    </subcellularLocation>
</comment>
<protein>
    <recommendedName>
        <fullName evidence="5">Carboxypeptidase Q</fullName>
    </recommendedName>
    <alternativeName>
        <fullName evidence="20">Plasma glutamate carboxypeptidase</fullName>
    </alternativeName>
</protein>
<dbReference type="InterPro" id="IPR039866">
    <property type="entry name" value="CPQ"/>
</dbReference>
<keyword evidence="18" id="KW-0458">Lysosome</keyword>
<keyword evidence="10" id="KW-0732">Signal</keyword>
<evidence type="ECO:0000256" key="13">
    <source>
        <dbReference type="ARBA" id="ARBA00022833"/>
    </source>
</evidence>
<keyword evidence="7" id="KW-0121">Carboxypeptidase</keyword>
<keyword evidence="11" id="KW-0378">Hydrolase</keyword>
<name>A0ABV6JPC6_9PROT</name>
<evidence type="ECO:0000256" key="8">
    <source>
        <dbReference type="ARBA" id="ARBA00022670"/>
    </source>
</evidence>
<keyword evidence="17" id="KW-0325">Glycoprotein</keyword>
<evidence type="ECO:0000256" key="3">
    <source>
        <dbReference type="ARBA" id="ARBA00004555"/>
    </source>
</evidence>
<evidence type="ECO:0000313" key="22">
    <source>
        <dbReference type="EMBL" id="MFC0407162.1"/>
    </source>
</evidence>
<proteinExistence type="predicted"/>
<evidence type="ECO:0000313" key="23">
    <source>
        <dbReference type="Proteomes" id="UP001589865"/>
    </source>
</evidence>
<evidence type="ECO:0000256" key="1">
    <source>
        <dbReference type="ARBA" id="ARBA00004240"/>
    </source>
</evidence>
<evidence type="ECO:0000256" key="20">
    <source>
        <dbReference type="ARBA" id="ARBA00033328"/>
    </source>
</evidence>
<dbReference type="PANTHER" id="PTHR12053">
    <property type="entry name" value="PROTEASE FAMILY M28 PLASMA GLUTAMATE CARBOXYPEPTIDASE-RELATED"/>
    <property type="match status" value="1"/>
</dbReference>
<evidence type="ECO:0000256" key="14">
    <source>
        <dbReference type="ARBA" id="ARBA00023034"/>
    </source>
</evidence>
<dbReference type="InterPro" id="IPR007484">
    <property type="entry name" value="Peptidase_M28"/>
</dbReference>
<evidence type="ECO:0000256" key="4">
    <source>
        <dbReference type="ARBA" id="ARBA00004613"/>
    </source>
</evidence>
<keyword evidence="16" id="KW-0865">Zymogen</keyword>
<comment type="subunit">
    <text evidence="19">Homodimer. The monomeric form is inactive while the homodimer is active.</text>
</comment>
<feature type="domain" description="Peptidase M28" evidence="21">
    <location>
        <begin position="232"/>
        <end position="425"/>
    </location>
</feature>
<evidence type="ECO:0000256" key="10">
    <source>
        <dbReference type="ARBA" id="ARBA00022729"/>
    </source>
</evidence>
<dbReference type="RefSeq" id="WP_377042854.1">
    <property type="nucleotide sequence ID" value="NZ_JBHLUN010000002.1"/>
</dbReference>
<keyword evidence="23" id="KW-1185">Reference proteome</keyword>
<keyword evidence="14" id="KW-0333">Golgi apparatus</keyword>
<dbReference type="PANTHER" id="PTHR12053:SF3">
    <property type="entry name" value="CARBOXYPEPTIDASE Q"/>
    <property type="match status" value="1"/>
</dbReference>
<keyword evidence="9" id="KW-0479">Metal-binding</keyword>
<sequence length="578" mass="62800">MPISDAEQRFLEQVSLVTPWALVERFSTMPRWRPEDVNAAADVIGATLTALGVPFEMHQPEISLSVPLSASVTAGGRSFRAKPPSSSLPVPGGRTAPLVRLQANPKALRSYNRDIATLFGGSIRSVEEVRALVAGRIVVMQGFGNPALTSLIEEWGGAGLIAVNPGVDIHWGTCTTIWGSPDLADLPRKPKIPVVAVNNPDGQVLMQMAENGGEATITTEMLEGWFPQKIPVVTIPGTVEPDDFVLVHGHYDSWDVGVGDNATGDATLMELARVLWQGRAGLRRSVKIAWWPGHSTGRYAGSTWFADRFAQELDEHCVAQINCDSPGCRWATSYHDTRAFPESAAIATAAIRDIVPDAEIKTLRPPQAGDYSFNNIGLPSFFMLSSTMPEHLRQEKGYYDVSGCGANIAWHTENDTIEIADRDVLMTDMRIYLLSVLRVAAVELLPFDWKATAEEFLDTIARYEASSQGMADLTPARQATEGFLRALEGLASRAPTDRNSASLAIARLLIPLNATREPRFRHDPAYTVPPLPTLAVAAELPELPESLRRSGQVELLRGQNRFLAALRAATAVAQKAAA</sequence>
<evidence type="ECO:0000256" key="11">
    <source>
        <dbReference type="ARBA" id="ARBA00022801"/>
    </source>
</evidence>